<dbReference type="Gene3D" id="3.90.1300.10">
    <property type="entry name" value="Amidase signature (AS) domain"/>
    <property type="match status" value="1"/>
</dbReference>
<dbReference type="Pfam" id="PF01425">
    <property type="entry name" value="Amidase"/>
    <property type="match status" value="1"/>
</dbReference>
<accession>A0ABM7GIM2</accession>
<dbReference type="EMBL" id="AP019416">
    <property type="protein sequence ID" value="BBI50507.1"/>
    <property type="molecule type" value="Genomic_DNA"/>
</dbReference>
<name>A0ABM7GIM2_9GAMM</name>
<gene>
    <name evidence="3" type="ORF">HORIV_29280</name>
</gene>
<comment type="similarity">
    <text evidence="1">Belongs to the amidase family.</text>
</comment>
<organism evidence="3 4">
    <name type="scientific">Vreelandella olivaria</name>
    <dbReference type="NCBI Taxonomy" id="390919"/>
    <lineage>
        <taxon>Bacteria</taxon>
        <taxon>Pseudomonadati</taxon>
        <taxon>Pseudomonadota</taxon>
        <taxon>Gammaproteobacteria</taxon>
        <taxon>Oceanospirillales</taxon>
        <taxon>Halomonadaceae</taxon>
        <taxon>Vreelandella</taxon>
    </lineage>
</organism>
<evidence type="ECO:0000259" key="2">
    <source>
        <dbReference type="Pfam" id="PF01425"/>
    </source>
</evidence>
<feature type="domain" description="Amidase" evidence="2">
    <location>
        <begin position="1"/>
        <end position="230"/>
    </location>
</feature>
<proteinExistence type="inferred from homology"/>
<evidence type="ECO:0000313" key="3">
    <source>
        <dbReference type="EMBL" id="BBI50507.1"/>
    </source>
</evidence>
<dbReference type="PANTHER" id="PTHR11895">
    <property type="entry name" value="TRANSAMIDASE"/>
    <property type="match status" value="1"/>
</dbReference>
<dbReference type="InterPro" id="IPR023631">
    <property type="entry name" value="Amidase_dom"/>
</dbReference>
<sequence length="254" mass="28547">MTRTVRDAVSMLNVIGRYDYRDPYATRGQPECWGMDLDKGLTGLRIGYSADLGYAKVDPQVAERVREAASKLEALGAEIVEVHPGFSSPLDTFRKLWFTASLAQWSQMDDHQRTLLDPGMVANAREAEPWKAVELFRALADRAELTQRLEHFNQEYHLLMTPSVAILPFEINQEVPPGSDMRDWEEWAPFSYPFNLSQQPAASVPCGFTDNGLPVGFQLAGGKYDDARVLRACHAYMEAHPPRFPSVPNPAQYA</sequence>
<dbReference type="Proteomes" id="UP000289555">
    <property type="component" value="Chromosome"/>
</dbReference>
<evidence type="ECO:0000256" key="1">
    <source>
        <dbReference type="ARBA" id="ARBA00009199"/>
    </source>
</evidence>
<keyword evidence="4" id="KW-1185">Reference proteome</keyword>
<reference evidence="4" key="1">
    <citation type="journal article" date="2019" name="Microbiol. Resour. Announc.">
        <title>Complete Genome Sequence of Halomonas olivaria, a Moderately Halophilic Bacterium Isolated from Olive Processing Effluents, Obtained by Nanopore Sequencing.</title>
        <authorList>
            <person name="Nagata S."/>
            <person name="Ii K.M."/>
            <person name="Tsukimi T."/>
            <person name="Miura M.C."/>
            <person name="Galipon J."/>
            <person name="Arakawa K."/>
        </authorList>
    </citation>
    <scope>NUCLEOTIDE SEQUENCE [LARGE SCALE GENOMIC DNA]</scope>
    <source>
        <strain evidence="4">TYRC17</strain>
    </source>
</reference>
<protein>
    <recommendedName>
        <fullName evidence="2">Amidase domain-containing protein</fullName>
    </recommendedName>
</protein>
<dbReference type="InterPro" id="IPR000120">
    <property type="entry name" value="Amidase"/>
</dbReference>
<dbReference type="SUPFAM" id="SSF75304">
    <property type="entry name" value="Amidase signature (AS) enzymes"/>
    <property type="match status" value="1"/>
</dbReference>
<evidence type="ECO:0000313" key="4">
    <source>
        <dbReference type="Proteomes" id="UP000289555"/>
    </source>
</evidence>
<dbReference type="InterPro" id="IPR036928">
    <property type="entry name" value="AS_sf"/>
</dbReference>
<dbReference type="PANTHER" id="PTHR11895:SF7">
    <property type="entry name" value="GLUTAMYL-TRNA(GLN) AMIDOTRANSFERASE SUBUNIT A, MITOCHONDRIAL"/>
    <property type="match status" value="1"/>
</dbReference>